<dbReference type="CDD" id="cd18795">
    <property type="entry name" value="SF2_C_Ski2"/>
    <property type="match status" value="1"/>
</dbReference>
<dbReference type="Gene3D" id="1.10.10.10">
    <property type="entry name" value="Winged helix-like DNA-binding domain superfamily/Winged helix DNA-binding domain"/>
    <property type="match status" value="1"/>
</dbReference>
<dbReference type="SUPFAM" id="SSF81296">
    <property type="entry name" value="E set domains"/>
    <property type="match status" value="1"/>
</dbReference>
<dbReference type="PIRSF" id="PIRSF039073">
    <property type="entry name" value="BRR2"/>
    <property type="match status" value="1"/>
</dbReference>
<keyword evidence="2" id="KW-0378">Hydrolase</keyword>
<dbReference type="InterPro" id="IPR036388">
    <property type="entry name" value="WH-like_DNA-bd_sf"/>
</dbReference>
<dbReference type="EMBL" id="AVOT02002646">
    <property type="protein sequence ID" value="MBW0471061.1"/>
    <property type="molecule type" value="Genomic_DNA"/>
</dbReference>
<evidence type="ECO:0000313" key="8">
    <source>
        <dbReference type="Proteomes" id="UP000765509"/>
    </source>
</evidence>
<dbReference type="FunFam" id="3.40.50.300:FF:000062">
    <property type="entry name" value="U5 small nuclear ribonucleoprotein helicase"/>
    <property type="match status" value="1"/>
</dbReference>
<dbReference type="InterPro" id="IPR001650">
    <property type="entry name" value="Helicase_C-like"/>
</dbReference>
<evidence type="ECO:0000313" key="7">
    <source>
        <dbReference type="EMBL" id="MBW0471061.1"/>
    </source>
</evidence>
<dbReference type="GO" id="GO:0005524">
    <property type="term" value="F:ATP binding"/>
    <property type="evidence" value="ECO:0007669"/>
    <property type="project" value="UniProtKB-KW"/>
</dbReference>
<evidence type="ECO:0000256" key="4">
    <source>
        <dbReference type="ARBA" id="ARBA00022840"/>
    </source>
</evidence>
<dbReference type="PANTHER" id="PTHR47961">
    <property type="entry name" value="DNA POLYMERASE THETA, PUTATIVE (AFU_ORTHOLOGUE AFUA_1G05260)-RELATED"/>
    <property type="match status" value="1"/>
</dbReference>
<dbReference type="Pfam" id="PF00271">
    <property type="entry name" value="Helicase_C"/>
    <property type="match status" value="1"/>
</dbReference>
<dbReference type="Gene3D" id="3.40.50.300">
    <property type="entry name" value="P-loop containing nucleotide triphosphate hydrolases"/>
    <property type="match status" value="4"/>
</dbReference>
<evidence type="ECO:0000256" key="2">
    <source>
        <dbReference type="ARBA" id="ARBA00022801"/>
    </source>
</evidence>
<dbReference type="GO" id="GO:0016787">
    <property type="term" value="F:hydrolase activity"/>
    <property type="evidence" value="ECO:0007669"/>
    <property type="project" value="UniProtKB-KW"/>
</dbReference>
<keyword evidence="3" id="KW-0347">Helicase</keyword>
<dbReference type="Proteomes" id="UP000765509">
    <property type="component" value="Unassembled WGS sequence"/>
</dbReference>
<evidence type="ECO:0000256" key="3">
    <source>
        <dbReference type="ARBA" id="ARBA00022806"/>
    </source>
</evidence>
<dbReference type="SUPFAM" id="SSF158702">
    <property type="entry name" value="Sec63 N-terminal domain-like"/>
    <property type="match status" value="1"/>
</dbReference>
<name>A0A9Q3BRP1_9BASI</name>
<dbReference type="InterPro" id="IPR004179">
    <property type="entry name" value="Sec63-dom"/>
</dbReference>
<dbReference type="InterPro" id="IPR014756">
    <property type="entry name" value="Ig_E-set"/>
</dbReference>
<gene>
    <name evidence="7" type="ORF">O181_010776</name>
</gene>
<keyword evidence="1" id="KW-0547">Nucleotide-binding</keyword>
<dbReference type="Pfam" id="PF02889">
    <property type="entry name" value="Sec63"/>
    <property type="match status" value="1"/>
</dbReference>
<dbReference type="PROSITE" id="PS51194">
    <property type="entry name" value="HELICASE_CTER"/>
    <property type="match status" value="1"/>
</dbReference>
<dbReference type="FunFam" id="1.10.3380.10:FF:000001">
    <property type="entry name" value="U5 small nuclear ribonucleoprotein helicase"/>
    <property type="match status" value="1"/>
</dbReference>
<comment type="caution">
    <text evidence="7">The sequence shown here is derived from an EMBL/GenBank/DDBJ whole genome shotgun (WGS) entry which is preliminary data.</text>
</comment>
<feature type="domain" description="Helicase C-terminal" evidence="6">
    <location>
        <begin position="550"/>
        <end position="748"/>
    </location>
</feature>
<dbReference type="GO" id="GO:0003676">
    <property type="term" value="F:nucleic acid binding"/>
    <property type="evidence" value="ECO:0007669"/>
    <property type="project" value="InterPro"/>
</dbReference>
<dbReference type="InterPro" id="IPR011545">
    <property type="entry name" value="DEAD/DEAH_box_helicase_dom"/>
</dbReference>
<dbReference type="Gene3D" id="2.60.40.150">
    <property type="entry name" value="C2 domain"/>
    <property type="match status" value="1"/>
</dbReference>
<dbReference type="SMART" id="SM00973">
    <property type="entry name" value="Sec63"/>
    <property type="match status" value="1"/>
</dbReference>
<reference evidence="7" key="1">
    <citation type="submission" date="2021-03" db="EMBL/GenBank/DDBJ databases">
        <title>Draft genome sequence of rust myrtle Austropuccinia psidii MF-1, a brazilian biotype.</title>
        <authorList>
            <person name="Quecine M.C."/>
            <person name="Pachon D.M.R."/>
            <person name="Bonatelli M.L."/>
            <person name="Correr F.H."/>
            <person name="Franceschini L.M."/>
            <person name="Leite T.F."/>
            <person name="Margarido G.R.A."/>
            <person name="Almeida C.A."/>
            <person name="Ferrarezi J.A."/>
            <person name="Labate C.A."/>
        </authorList>
    </citation>
    <scope>NUCLEOTIDE SEQUENCE</scope>
    <source>
        <strain evidence="7">MF-1</strain>
    </source>
</reference>
<evidence type="ECO:0008006" key="9">
    <source>
        <dbReference type="Google" id="ProtNLM"/>
    </source>
</evidence>
<dbReference type="SUPFAM" id="SSF52540">
    <property type="entry name" value="P-loop containing nucleoside triphosphate hydrolases"/>
    <property type="match status" value="2"/>
</dbReference>
<dbReference type="SMART" id="SM00487">
    <property type="entry name" value="DEXDc"/>
    <property type="match status" value="1"/>
</dbReference>
<accession>A0A9Q3BRP1</accession>
<dbReference type="FunFam" id="1.10.10.10:FF:000024">
    <property type="entry name" value="U5 small nuclear ribonucleoprotein helicase"/>
    <property type="match status" value="1"/>
</dbReference>
<feature type="domain" description="Helicase ATP-binding" evidence="5">
    <location>
        <begin position="326"/>
        <end position="514"/>
    </location>
</feature>
<keyword evidence="8" id="KW-1185">Reference proteome</keyword>
<dbReference type="PROSITE" id="PS51192">
    <property type="entry name" value="HELICASE_ATP_BIND_1"/>
    <property type="match status" value="1"/>
</dbReference>
<dbReference type="Gene3D" id="1.10.3380.10">
    <property type="entry name" value="Sec63 N-terminal domain-like domain"/>
    <property type="match status" value="1"/>
</dbReference>
<dbReference type="Pfam" id="PF00270">
    <property type="entry name" value="DEAD"/>
    <property type="match status" value="1"/>
</dbReference>
<dbReference type="InterPro" id="IPR035892">
    <property type="entry name" value="C2_domain_sf"/>
</dbReference>
<evidence type="ECO:0000259" key="6">
    <source>
        <dbReference type="PROSITE" id="PS51194"/>
    </source>
</evidence>
<dbReference type="InterPro" id="IPR050474">
    <property type="entry name" value="Hel308_SKI2-like"/>
</dbReference>
<evidence type="ECO:0000259" key="5">
    <source>
        <dbReference type="PROSITE" id="PS51192"/>
    </source>
</evidence>
<dbReference type="Pfam" id="PF23445">
    <property type="entry name" value="WHD_SNRNP200"/>
    <property type="match status" value="1"/>
</dbReference>
<dbReference type="OrthoDB" id="5575at2759"/>
<dbReference type="InterPro" id="IPR057842">
    <property type="entry name" value="WH_MER3"/>
</dbReference>
<proteinExistence type="predicted"/>
<dbReference type="CDD" id="cd18020">
    <property type="entry name" value="DEXHc_ASCC3_1"/>
    <property type="match status" value="1"/>
</dbReference>
<dbReference type="GO" id="GO:0004386">
    <property type="term" value="F:helicase activity"/>
    <property type="evidence" value="ECO:0007669"/>
    <property type="project" value="UniProtKB-KW"/>
</dbReference>
<dbReference type="InterPro" id="IPR027417">
    <property type="entry name" value="P-loop_NTPase"/>
</dbReference>
<keyword evidence="4" id="KW-0067">ATP-binding</keyword>
<protein>
    <recommendedName>
        <fullName evidence="9">Activating signal cointegrator 1 complex subunit 3</fullName>
    </recommendedName>
</protein>
<dbReference type="SUPFAM" id="SSF46785">
    <property type="entry name" value="Winged helix' DNA-binding domain"/>
    <property type="match status" value="1"/>
</dbReference>
<dbReference type="InterPro" id="IPR014001">
    <property type="entry name" value="Helicase_ATP-bd"/>
</dbReference>
<dbReference type="SMART" id="SM00490">
    <property type="entry name" value="HELICc"/>
    <property type="match status" value="1"/>
</dbReference>
<dbReference type="FunFam" id="3.40.50.300:FF:000102">
    <property type="entry name" value="RNA helicase, activating signal cointegrator 1"/>
    <property type="match status" value="1"/>
</dbReference>
<organism evidence="7 8">
    <name type="scientific">Austropuccinia psidii MF-1</name>
    <dbReference type="NCBI Taxonomy" id="1389203"/>
    <lineage>
        <taxon>Eukaryota</taxon>
        <taxon>Fungi</taxon>
        <taxon>Dikarya</taxon>
        <taxon>Basidiomycota</taxon>
        <taxon>Pucciniomycotina</taxon>
        <taxon>Pucciniomycetes</taxon>
        <taxon>Pucciniales</taxon>
        <taxon>Sphaerophragmiaceae</taxon>
        <taxon>Austropuccinia</taxon>
    </lineage>
</organism>
<dbReference type="InterPro" id="IPR036390">
    <property type="entry name" value="WH_DNA-bd_sf"/>
</dbReference>
<evidence type="ECO:0000256" key="1">
    <source>
        <dbReference type="ARBA" id="ARBA00022741"/>
    </source>
</evidence>
<sequence>MLLEDFCELSRIPIKRSNMITPSSKKFQDQDNLSFQLTIDQQDQLISLENQLNQITLEFNLLSHNHPYHQSLNPSQHDIDLDPQVDPDDLIISEDQPIQSIQVLNQDLIRQLILTHHSNPSELDLNFIVQSIFDLFQDFLSKTSSQSKEALNPVKEDLSYKLLDLLGLHSIELIEIFFKQFQYLHDYQDNEFNFNEGPDDLNKFPFDLNQLETLKAQKLIQAQNRPLFSKEGFVTEEAQNPHIFSSAASHSFQHPIANATGTKYALPVDTKRTSHEHFEEILIPPAEKVPIRSNERFINIGELDVICRPSFPGYKTLNRLQSAVYPIAYKTNENMLVCAPTGAGKTDVAMLTILRAISQYGGLNSDNLAKGLRNDFKVIYVAPMKALAAEIVTKMSKRLRWLGMVVKELTGDMQLTRKEINSTHFIVTTPEKWDVVTRKASGEESLASQVRLLIIDEIHLLHEDRGAVIETIVARTLRQVESSQTLIRIVGLSATLPNYVDVSNFLRVNPMQGLFYFDSSFRPVPLEQHFIGVKGKPNSSISRNNLDMATFEKVSELVKEGHQVMVFVHARKETVKTAEMLREKATEEGILELFDPNENPKYDSFKRALASSRNREMKELVDNGFGIHHAGMLRSDRNVSEKLFESGVTRVLCCTATLAWGVNLPAYAVIIKGTQVYDASKGSFVDLGILDVLQIFGRAGRPQYEDHGIGFICTTHDRLDHYVAAITQQHPVESQFTTGIIDSLNAEVALGTVRTVDEGVQWIGWTYLFVRMRKNPLVYGLTLSDVEEDPLLGSKRHSLIKNAAQKLHQIGMIVFDELTGGLEPTELGKIASKYYIKHASIEIFNQRFRSKMSEADVFAVLSESVEFDQIKVRDSELDELENLQEQAPCQVKGGPTSTAGKVNILLQAHISRAFVEDFALVSDTAYVAQNSARISRALIEIGLWKRLADTSKVLIEVGKCIEKRTWPFVHPLVQSGLSVQLVSDLDQRAGDVEVEDLAKMSPSEIAALCRLNDRLGKVILQAAREFPRLSFEYTLQPLSEELLRVRVYVRREFDWSVKVHRHGEPFWIWIADGDEREIFRIKQIYLRQAIPNFELDFVIPFRKGFRTLPHSLGIRAISDRWVCAEYLKTIALDDLELCPIPPEPTTLLELTLLSGAKLASSNEHLQKIQLPSQLGRIETQCFHTVYHTPHDTLICASEQTALHSLLLIAIARAIRLGLDQSKYVVVIAPRKPVVRQIADYLNHALKVLHTQINALVHPSQVAQYVTGPAKPLEILVMTPAVGLSFSSFLANATILTVLMNLHDLNEEYERFVNLINKSWRTTRLIGFSSSLRDPTSVTNWLRIEATQVVNFACESHSKPVSTEFQLFNLQYSSTQWRTMIRPAWKIIQESPNSLTLIFVPSRSQTKGVAQHIVQYLTSGLDLVSMRRSQQGLLEMYAKRFSSQEVADLLSYGVIALEDRMSIKDIRLALDLFHQRLVKIMVLPRDSCWRISTEHLKAETVIVLGTQYGLACPSEEDQTLPRLIGDIELPELIQMKSFASKINLNSSDSGNEEPNRRFVVMCDAEQIERYETFMKNGLALESQIDIDSIDYLDEALKQLVGSENEGKRMRSEMIKCLYGTFLLERVQSNALYYDIDIRHGRGGESSSAKEAEKKAWAVSGLIDRWVESLKDRCCLRAIGMQELEVTEIGKALVRERISVKQIDQLKRRLNDDTNDKNEVKTPEMNWDNLIPSERLLESSKAFYLKLPRYIKDQIKGVDEIEESNERKNDWVVNLLIKSFQFNWVPLRDLALAKVQAHLVIHFSSTV</sequence>
<dbReference type="PANTHER" id="PTHR47961:SF13">
    <property type="entry name" value="ACTIVATING SIGNAL COINTEGRATOR 1 COMPLEX SUBUNIT 3"/>
    <property type="match status" value="1"/>
</dbReference>